<gene>
    <name evidence="1" type="ORF">SAMN05216334_1283</name>
</gene>
<proteinExistence type="predicted"/>
<evidence type="ECO:0000313" key="1">
    <source>
        <dbReference type="EMBL" id="SEG11357.1"/>
    </source>
</evidence>
<sequence length="38" mass="4133">MSIVTTKLDEKLFVTRQISVNDLAEIAAVGLNPLFTIA</sequence>
<dbReference type="Proteomes" id="UP000236753">
    <property type="component" value="Unassembled WGS sequence"/>
</dbReference>
<dbReference type="EMBL" id="FNUX01000028">
    <property type="protein sequence ID" value="SEG11357.1"/>
    <property type="molecule type" value="Genomic_DNA"/>
</dbReference>
<organism evidence="1 2">
    <name type="scientific">Nitrosomonas ureae</name>
    <dbReference type="NCBI Taxonomy" id="44577"/>
    <lineage>
        <taxon>Bacteria</taxon>
        <taxon>Pseudomonadati</taxon>
        <taxon>Pseudomonadota</taxon>
        <taxon>Betaproteobacteria</taxon>
        <taxon>Nitrosomonadales</taxon>
        <taxon>Nitrosomonadaceae</taxon>
        <taxon>Nitrosomonas</taxon>
    </lineage>
</organism>
<reference evidence="1 2" key="1">
    <citation type="submission" date="2016-10" db="EMBL/GenBank/DDBJ databases">
        <authorList>
            <person name="de Groot N.N."/>
        </authorList>
    </citation>
    <scope>NUCLEOTIDE SEQUENCE [LARGE SCALE GENOMIC DNA]</scope>
    <source>
        <strain evidence="1 2">Nm13</strain>
    </source>
</reference>
<protein>
    <submittedName>
        <fullName evidence="1">Sulfide:quinone oxidoreductase</fullName>
    </submittedName>
</protein>
<name>A0A1H5XIZ8_9PROT</name>
<evidence type="ECO:0000313" key="2">
    <source>
        <dbReference type="Proteomes" id="UP000236753"/>
    </source>
</evidence>
<dbReference type="AlphaFoldDB" id="A0A1H5XIZ8"/>
<accession>A0A1H5XIZ8</accession>